<evidence type="ECO:0000313" key="2">
    <source>
        <dbReference type="EMBL" id="KAL3620340.1"/>
    </source>
</evidence>
<proteinExistence type="predicted"/>
<feature type="transmembrane region" description="Helical" evidence="1">
    <location>
        <begin position="92"/>
        <end position="111"/>
    </location>
</feature>
<sequence length="112" mass="13098">MSELKTLDPNPVISNNGNGNHPNATPFKIFISYDPREDLAYEVCRHSLLKRSSVPIEIIPIKQHELRENGVYWRERGKLKSTDIMEVMHWDVVHDAWLIVLHYLVVICFFIV</sequence>
<dbReference type="EMBL" id="JAVIJP010000066">
    <property type="protein sequence ID" value="KAL3620340.1"/>
    <property type="molecule type" value="Genomic_DNA"/>
</dbReference>
<reference evidence="3" key="1">
    <citation type="journal article" date="2024" name="IScience">
        <title>Strigolactones Initiate the Formation of Haustorium-like Structures in Castilleja.</title>
        <authorList>
            <person name="Buerger M."/>
            <person name="Peterson D."/>
            <person name="Chory J."/>
        </authorList>
    </citation>
    <scope>NUCLEOTIDE SEQUENCE [LARGE SCALE GENOMIC DNA]</scope>
</reference>
<name>A0ABD3BS24_9LAMI</name>
<accession>A0ABD3BS24</accession>
<comment type="caution">
    <text evidence="2">The sequence shown here is derived from an EMBL/GenBank/DDBJ whole genome shotgun (WGS) entry which is preliminary data.</text>
</comment>
<protein>
    <recommendedName>
        <fullName evidence="4">TIR domain-containing protein</fullName>
    </recommendedName>
</protein>
<keyword evidence="1" id="KW-0812">Transmembrane</keyword>
<keyword evidence="3" id="KW-1185">Reference proteome</keyword>
<evidence type="ECO:0000313" key="3">
    <source>
        <dbReference type="Proteomes" id="UP001632038"/>
    </source>
</evidence>
<evidence type="ECO:0000256" key="1">
    <source>
        <dbReference type="SAM" id="Phobius"/>
    </source>
</evidence>
<dbReference type="AlphaFoldDB" id="A0ABD3BS24"/>
<dbReference type="PANTHER" id="PTHR35105">
    <property type="entry name" value="EXPRESSED PROTEIN"/>
    <property type="match status" value="1"/>
</dbReference>
<keyword evidence="1" id="KW-1133">Transmembrane helix</keyword>
<dbReference type="Proteomes" id="UP001632038">
    <property type="component" value="Unassembled WGS sequence"/>
</dbReference>
<keyword evidence="1" id="KW-0472">Membrane</keyword>
<gene>
    <name evidence="2" type="ORF">CASFOL_035252</name>
</gene>
<dbReference type="PANTHER" id="PTHR35105:SF7">
    <property type="entry name" value="PROTEIN CDI-LIKE"/>
    <property type="match status" value="1"/>
</dbReference>
<evidence type="ECO:0008006" key="4">
    <source>
        <dbReference type="Google" id="ProtNLM"/>
    </source>
</evidence>
<organism evidence="2 3">
    <name type="scientific">Castilleja foliolosa</name>
    <dbReference type="NCBI Taxonomy" id="1961234"/>
    <lineage>
        <taxon>Eukaryota</taxon>
        <taxon>Viridiplantae</taxon>
        <taxon>Streptophyta</taxon>
        <taxon>Embryophyta</taxon>
        <taxon>Tracheophyta</taxon>
        <taxon>Spermatophyta</taxon>
        <taxon>Magnoliopsida</taxon>
        <taxon>eudicotyledons</taxon>
        <taxon>Gunneridae</taxon>
        <taxon>Pentapetalae</taxon>
        <taxon>asterids</taxon>
        <taxon>lamiids</taxon>
        <taxon>Lamiales</taxon>
        <taxon>Orobanchaceae</taxon>
        <taxon>Pedicularideae</taxon>
        <taxon>Castillejinae</taxon>
        <taxon>Castilleja</taxon>
    </lineage>
</organism>